<dbReference type="InterPro" id="IPR022907">
    <property type="entry name" value="VapC_family"/>
</dbReference>
<evidence type="ECO:0000256" key="6">
    <source>
        <dbReference type="HAMAP-Rule" id="MF_00265"/>
    </source>
</evidence>
<evidence type="ECO:0000256" key="3">
    <source>
        <dbReference type="ARBA" id="ARBA00022723"/>
    </source>
</evidence>
<dbReference type="InterPro" id="IPR051619">
    <property type="entry name" value="TypeII_TA_RNase_PINc/VapC"/>
</dbReference>
<keyword evidence="6" id="KW-0800">Toxin</keyword>
<evidence type="ECO:0000256" key="1">
    <source>
        <dbReference type="ARBA" id="ARBA00022649"/>
    </source>
</evidence>
<dbReference type="PANTHER" id="PTHR35901">
    <property type="entry name" value="RIBONUCLEASE VAPC3"/>
    <property type="match status" value="1"/>
</dbReference>
<feature type="binding site" evidence="6">
    <location>
        <position position="6"/>
    </location>
    <ligand>
        <name>Mg(2+)</name>
        <dbReference type="ChEBI" id="CHEBI:18420"/>
    </ligand>
</feature>
<keyword evidence="1 6" id="KW-1277">Toxin-antitoxin system</keyword>
<evidence type="ECO:0000256" key="2">
    <source>
        <dbReference type="ARBA" id="ARBA00022722"/>
    </source>
</evidence>
<comment type="similarity">
    <text evidence="6">Belongs to the PINc/VapC protein family.</text>
</comment>
<feature type="binding site" evidence="6">
    <location>
        <position position="101"/>
    </location>
    <ligand>
        <name>Mg(2+)</name>
        <dbReference type="ChEBI" id="CHEBI:18420"/>
    </ligand>
</feature>
<comment type="function">
    <text evidence="6">Toxic component of a toxin-antitoxin (TA) system. An RNase.</text>
</comment>
<evidence type="ECO:0000313" key="8">
    <source>
        <dbReference type="EMBL" id="QSB12841.1"/>
    </source>
</evidence>
<dbReference type="EMBL" id="CP070499">
    <property type="protein sequence ID" value="QSB12841.1"/>
    <property type="molecule type" value="Genomic_DNA"/>
</dbReference>
<dbReference type="RefSeq" id="WP_239674886.1">
    <property type="nucleotide sequence ID" value="NZ_CP070499.1"/>
</dbReference>
<dbReference type="KEGG" id="nhy:JQS43_14250"/>
<dbReference type="CDD" id="cd09874">
    <property type="entry name" value="PIN_MT3492-like"/>
    <property type="match status" value="1"/>
</dbReference>
<keyword evidence="2 6" id="KW-0540">Nuclease</keyword>
<gene>
    <name evidence="6" type="primary">vapC</name>
    <name evidence="8" type="ORF">JQS43_14250</name>
</gene>
<keyword evidence="4 6" id="KW-0378">Hydrolase</keyword>
<dbReference type="SUPFAM" id="SSF88723">
    <property type="entry name" value="PIN domain-like"/>
    <property type="match status" value="1"/>
</dbReference>
<comment type="cofactor">
    <cofactor evidence="6">
        <name>Mg(2+)</name>
        <dbReference type="ChEBI" id="CHEBI:18420"/>
    </cofactor>
</comment>
<dbReference type="Gene3D" id="3.40.50.1010">
    <property type="entry name" value="5'-nuclease"/>
    <property type="match status" value="1"/>
</dbReference>
<proteinExistence type="inferred from homology"/>
<dbReference type="GO" id="GO:0000287">
    <property type="term" value="F:magnesium ion binding"/>
    <property type="evidence" value="ECO:0007669"/>
    <property type="project" value="UniProtKB-UniRule"/>
</dbReference>
<evidence type="ECO:0000256" key="4">
    <source>
        <dbReference type="ARBA" id="ARBA00022801"/>
    </source>
</evidence>
<keyword evidence="9" id="KW-1185">Reference proteome</keyword>
<dbReference type="EC" id="3.1.-.-" evidence="6"/>
<accession>A0A895Y631</accession>
<dbReference type="InterPro" id="IPR002716">
    <property type="entry name" value="PIN_dom"/>
</dbReference>
<dbReference type="Pfam" id="PF01850">
    <property type="entry name" value="PIN"/>
    <property type="match status" value="1"/>
</dbReference>
<protein>
    <recommendedName>
        <fullName evidence="6">Ribonuclease VapC</fullName>
        <shortName evidence="6">RNase VapC</shortName>
        <ecNumber evidence="6">3.1.-.-</ecNumber>
    </recommendedName>
    <alternativeName>
        <fullName evidence="6">Toxin VapC</fullName>
    </alternativeName>
</protein>
<dbReference type="GO" id="GO:0016787">
    <property type="term" value="F:hydrolase activity"/>
    <property type="evidence" value="ECO:0007669"/>
    <property type="project" value="UniProtKB-KW"/>
</dbReference>
<dbReference type="Proteomes" id="UP000662857">
    <property type="component" value="Chromosome"/>
</dbReference>
<dbReference type="InterPro" id="IPR029060">
    <property type="entry name" value="PIN-like_dom_sf"/>
</dbReference>
<dbReference type="HAMAP" id="MF_00265">
    <property type="entry name" value="VapC_Nob1"/>
    <property type="match status" value="1"/>
</dbReference>
<dbReference type="AlphaFoldDB" id="A0A895Y631"/>
<dbReference type="GO" id="GO:0004540">
    <property type="term" value="F:RNA nuclease activity"/>
    <property type="evidence" value="ECO:0007669"/>
    <property type="project" value="InterPro"/>
</dbReference>
<evidence type="ECO:0000256" key="5">
    <source>
        <dbReference type="ARBA" id="ARBA00022842"/>
    </source>
</evidence>
<reference evidence="8" key="1">
    <citation type="submission" date="2021-02" db="EMBL/GenBank/DDBJ databases">
        <title>Natrosporangium hydrolyticum gen. nov., sp. nov, a haloalkaliphilic actinobacterium from a soda solonchak soil.</title>
        <authorList>
            <person name="Sorokin D.Y."/>
            <person name="Khijniak T.V."/>
            <person name="Zakharycheva A.P."/>
            <person name="Boueva O.V."/>
            <person name="Ariskina E.V."/>
            <person name="Hahnke R.L."/>
            <person name="Bunk B."/>
            <person name="Sproer C."/>
            <person name="Schumann P."/>
            <person name="Evtushenko L.I."/>
            <person name="Kublanov I.V."/>
        </authorList>
    </citation>
    <scope>NUCLEOTIDE SEQUENCE</scope>
    <source>
        <strain evidence="8">DSM 106523</strain>
    </source>
</reference>
<keyword evidence="3 6" id="KW-0479">Metal-binding</keyword>
<dbReference type="GO" id="GO:0090729">
    <property type="term" value="F:toxin activity"/>
    <property type="evidence" value="ECO:0007669"/>
    <property type="project" value="UniProtKB-KW"/>
</dbReference>
<sequence length="143" mass="15987">MIGYLDTSAYVPLLIDEPTSEVCRRFWDDPDEVVSSRLLYVETAAALAQARRLGRLTDPAHRRSLQLLDQMWSEIDVAEVDELVVGRAASLADRLELRGYDAVHCASAEQLRSDDLVAASGDRRLLAAWTELGLATYDSNRQH</sequence>
<evidence type="ECO:0000313" key="9">
    <source>
        <dbReference type="Proteomes" id="UP000662857"/>
    </source>
</evidence>
<name>A0A895Y631_9ACTN</name>
<organism evidence="8 9">
    <name type="scientific">Natronosporangium hydrolyticum</name>
    <dbReference type="NCBI Taxonomy" id="2811111"/>
    <lineage>
        <taxon>Bacteria</taxon>
        <taxon>Bacillati</taxon>
        <taxon>Actinomycetota</taxon>
        <taxon>Actinomycetes</taxon>
        <taxon>Micromonosporales</taxon>
        <taxon>Micromonosporaceae</taxon>
        <taxon>Natronosporangium</taxon>
    </lineage>
</organism>
<keyword evidence="5 6" id="KW-0460">Magnesium</keyword>
<dbReference type="PANTHER" id="PTHR35901:SF1">
    <property type="entry name" value="EXONUCLEASE VAPC9"/>
    <property type="match status" value="1"/>
</dbReference>
<feature type="domain" description="PIN" evidence="7">
    <location>
        <begin position="4"/>
        <end position="125"/>
    </location>
</feature>
<evidence type="ECO:0000259" key="7">
    <source>
        <dbReference type="Pfam" id="PF01850"/>
    </source>
</evidence>